<evidence type="ECO:0000313" key="2">
    <source>
        <dbReference type="Proteomes" id="UP000287651"/>
    </source>
</evidence>
<gene>
    <name evidence="1" type="ORF">B296_00000075</name>
</gene>
<comment type="caution">
    <text evidence="1">The sequence shown here is derived from an EMBL/GenBank/DDBJ whole genome shotgun (WGS) entry which is preliminary data.</text>
</comment>
<name>A0A427B5Z2_ENSVE</name>
<proteinExistence type="predicted"/>
<evidence type="ECO:0000313" key="1">
    <source>
        <dbReference type="EMBL" id="RRT83909.1"/>
    </source>
</evidence>
<organism evidence="1 2">
    <name type="scientific">Ensete ventricosum</name>
    <name type="common">Abyssinian banana</name>
    <name type="synonym">Musa ensete</name>
    <dbReference type="NCBI Taxonomy" id="4639"/>
    <lineage>
        <taxon>Eukaryota</taxon>
        <taxon>Viridiplantae</taxon>
        <taxon>Streptophyta</taxon>
        <taxon>Embryophyta</taxon>
        <taxon>Tracheophyta</taxon>
        <taxon>Spermatophyta</taxon>
        <taxon>Magnoliopsida</taxon>
        <taxon>Liliopsida</taxon>
        <taxon>Zingiberales</taxon>
        <taxon>Musaceae</taxon>
        <taxon>Ensete</taxon>
    </lineage>
</organism>
<dbReference type="EMBL" id="AMZH03000411">
    <property type="protein sequence ID" value="RRT83909.1"/>
    <property type="molecule type" value="Genomic_DNA"/>
</dbReference>
<dbReference type="AlphaFoldDB" id="A0A427B5Z2"/>
<sequence>MALLFRRLSHSSTEASLCMRSSSSCIATIASVPTSNDTFPTPSAADDGFYICSPASSLLKPLLLCSFSLPRAPVRVTAHCLSMLYKEGVASSFSLLNDIKSTTAALLSLSFRSIGHHLPLLLCWQQISGATSCSVTASPVPPSTIVHLLHRSARSRCRSHFQPCPLRSHSRVAVPCYSPCRPTLRANASQLLFCEATTAGRLLLRSLSRRLTPLKPQLSVASSFEASAAKVFAGLADYVGTFGIGLVAAPSGLTTASLDFGFIFGFVGTRTFGFPLLFAADITVKVNHRQVFTAVDNTAASFLQFH</sequence>
<dbReference type="Proteomes" id="UP000287651">
    <property type="component" value="Unassembled WGS sequence"/>
</dbReference>
<reference evidence="1 2" key="1">
    <citation type="journal article" date="2014" name="Agronomy (Basel)">
        <title>A Draft Genome Sequence for Ensete ventricosum, the Drought-Tolerant Tree Against Hunger.</title>
        <authorList>
            <person name="Harrison J."/>
            <person name="Moore K.A."/>
            <person name="Paszkiewicz K."/>
            <person name="Jones T."/>
            <person name="Grant M."/>
            <person name="Ambacheew D."/>
            <person name="Muzemil S."/>
            <person name="Studholme D.J."/>
        </authorList>
    </citation>
    <scope>NUCLEOTIDE SEQUENCE [LARGE SCALE GENOMIC DNA]</scope>
</reference>
<accession>A0A427B5Z2</accession>
<protein>
    <submittedName>
        <fullName evidence="1">Uncharacterized protein</fullName>
    </submittedName>
</protein>